<accession>A0A6N7XGI6</accession>
<evidence type="ECO:0000256" key="2">
    <source>
        <dbReference type="ARBA" id="ARBA00000711"/>
    </source>
</evidence>
<dbReference type="InterPro" id="IPR003203">
    <property type="entry name" value="CobU/CobP"/>
</dbReference>
<sequence>MGKIIFVTGGVSSGKSEFAENLCSQLECRDSVVLYVATSIPFDFEMEQKKADHQLRRKDKSWFTIEAYKSIPTEIGEFCYSNSIERSARKVILLDCVTMMISNLIFDRNAEFDVDDVDERAFVEKKVIMEFKTLLNFVKSENIDIIFVTNEIGLGGISENKLGRYFANLEGKVNKMIASESDEAYLVVSGIHIKIK</sequence>
<dbReference type="UniPathway" id="UPA00148">
    <property type="reaction ID" value="UER00236"/>
</dbReference>
<comment type="caution">
    <text evidence="20">The sequence shown here is derived from an EMBL/GenBank/DDBJ whole genome shotgun (WGS) entry which is preliminary data.</text>
</comment>
<evidence type="ECO:0000256" key="10">
    <source>
        <dbReference type="ARBA" id="ARBA00022573"/>
    </source>
</evidence>
<dbReference type="PIRSF" id="PIRSF006135">
    <property type="entry name" value="CobU"/>
    <property type="match status" value="1"/>
</dbReference>
<evidence type="ECO:0000256" key="11">
    <source>
        <dbReference type="ARBA" id="ARBA00022679"/>
    </source>
</evidence>
<dbReference type="Proteomes" id="UP000440713">
    <property type="component" value="Unassembled WGS sequence"/>
</dbReference>
<evidence type="ECO:0000256" key="14">
    <source>
        <dbReference type="ARBA" id="ARBA00022840"/>
    </source>
</evidence>
<keyword evidence="13 20" id="KW-0418">Kinase</keyword>
<comment type="pathway">
    <text evidence="5">Cofactor biosynthesis; adenosylcobalamin biosynthesis; adenosylcobalamin from cob(II)yrinate a,c-diamide: step 6/7.</text>
</comment>
<evidence type="ECO:0000256" key="7">
    <source>
        <dbReference type="ARBA" id="ARBA00007490"/>
    </source>
</evidence>
<comment type="pathway">
    <text evidence="6">Cofactor biosynthesis; adenosylcobalamin biosynthesis; adenosylcobalamin from cob(II)yrinate a,c-diamide: step 5/7.</text>
</comment>
<evidence type="ECO:0000313" key="21">
    <source>
        <dbReference type="Proteomes" id="UP000440713"/>
    </source>
</evidence>
<keyword evidence="21" id="KW-1185">Reference proteome</keyword>
<feature type="binding site" evidence="19">
    <location>
        <position position="66"/>
    </location>
    <ligand>
        <name>GTP</name>
        <dbReference type="ChEBI" id="CHEBI:37565"/>
    </ligand>
</feature>
<evidence type="ECO:0000256" key="13">
    <source>
        <dbReference type="ARBA" id="ARBA00022777"/>
    </source>
</evidence>
<dbReference type="GO" id="GO:0009236">
    <property type="term" value="P:cobalamin biosynthetic process"/>
    <property type="evidence" value="ECO:0007669"/>
    <property type="project" value="UniProtKB-UniPathway"/>
</dbReference>
<dbReference type="GO" id="GO:0043752">
    <property type="term" value="F:adenosylcobinamide kinase activity"/>
    <property type="evidence" value="ECO:0007669"/>
    <property type="project" value="UniProtKB-EC"/>
</dbReference>
<evidence type="ECO:0000256" key="9">
    <source>
        <dbReference type="ARBA" id="ARBA00012523"/>
    </source>
</evidence>
<evidence type="ECO:0000256" key="15">
    <source>
        <dbReference type="ARBA" id="ARBA00023134"/>
    </source>
</evidence>
<evidence type="ECO:0000256" key="5">
    <source>
        <dbReference type="ARBA" id="ARBA00004692"/>
    </source>
</evidence>
<dbReference type="CDD" id="cd00544">
    <property type="entry name" value="CobU"/>
    <property type="match status" value="1"/>
</dbReference>
<evidence type="ECO:0000256" key="16">
    <source>
        <dbReference type="ARBA" id="ARBA00029570"/>
    </source>
</evidence>
<keyword evidence="20" id="KW-0548">Nucleotidyltransferase</keyword>
<dbReference type="GO" id="GO:0005524">
    <property type="term" value="F:ATP binding"/>
    <property type="evidence" value="ECO:0007669"/>
    <property type="project" value="UniProtKB-KW"/>
</dbReference>
<feature type="binding site" evidence="19">
    <location>
        <begin position="9"/>
        <end position="16"/>
    </location>
    <ligand>
        <name>GTP</name>
        <dbReference type="ChEBI" id="CHEBI:37565"/>
    </ligand>
</feature>
<feature type="binding site" evidence="19">
    <location>
        <begin position="37"/>
        <end position="39"/>
    </location>
    <ligand>
        <name>GTP</name>
        <dbReference type="ChEBI" id="CHEBI:37565"/>
    </ligand>
</feature>
<evidence type="ECO:0000256" key="3">
    <source>
        <dbReference type="ARBA" id="ARBA00001522"/>
    </source>
</evidence>
<comment type="function">
    <text evidence="4">Catalyzes ATP-dependent phosphorylation of adenosylcobinamide and addition of GMP to adenosylcobinamide phosphate.</text>
</comment>
<dbReference type="RefSeq" id="WP_154537713.1">
    <property type="nucleotide sequence ID" value="NZ_JAXFLG010000120.1"/>
</dbReference>
<name>A0A6N7XGI6_9FIRM</name>
<gene>
    <name evidence="20" type="ORF">FYJ71_04925</name>
</gene>
<evidence type="ECO:0000256" key="1">
    <source>
        <dbReference type="ARBA" id="ARBA00000312"/>
    </source>
</evidence>
<evidence type="ECO:0000256" key="19">
    <source>
        <dbReference type="PIRSR" id="PIRSR006135-2"/>
    </source>
</evidence>
<keyword evidence="12 19" id="KW-0547">Nucleotide-binding</keyword>
<feature type="binding site" evidence="19">
    <location>
        <position position="95"/>
    </location>
    <ligand>
        <name>GTP</name>
        <dbReference type="ChEBI" id="CHEBI:37565"/>
    </ligand>
</feature>
<dbReference type="GO" id="GO:0008820">
    <property type="term" value="F:cobinamide phosphate guanylyltransferase activity"/>
    <property type="evidence" value="ECO:0007669"/>
    <property type="project" value="UniProtKB-EC"/>
</dbReference>
<evidence type="ECO:0000256" key="17">
    <source>
        <dbReference type="ARBA" id="ARBA00030571"/>
    </source>
</evidence>
<dbReference type="Pfam" id="PF02283">
    <property type="entry name" value="CobU"/>
    <property type="match status" value="1"/>
</dbReference>
<evidence type="ECO:0000256" key="6">
    <source>
        <dbReference type="ARBA" id="ARBA00005159"/>
    </source>
</evidence>
<dbReference type="Gene3D" id="3.40.50.300">
    <property type="entry name" value="P-loop containing nucleotide triphosphate hydrolases"/>
    <property type="match status" value="1"/>
</dbReference>
<dbReference type="GO" id="GO:0005525">
    <property type="term" value="F:GTP binding"/>
    <property type="evidence" value="ECO:0007669"/>
    <property type="project" value="UniProtKB-KW"/>
</dbReference>
<reference evidence="20 21" key="1">
    <citation type="submission" date="2019-08" db="EMBL/GenBank/DDBJ databases">
        <title>In-depth cultivation of the pig gut microbiome towards novel bacterial diversity and tailored functional studies.</title>
        <authorList>
            <person name="Wylensek D."/>
            <person name="Hitch T.C.A."/>
            <person name="Clavel T."/>
        </authorList>
    </citation>
    <scope>NUCLEOTIDE SEQUENCE [LARGE SCALE GENOMIC DNA]</scope>
    <source>
        <strain evidence="20 21">WCA-SAB-591-4A-A</strain>
    </source>
</reference>
<dbReference type="PANTHER" id="PTHR34848">
    <property type="match status" value="1"/>
</dbReference>
<evidence type="ECO:0000256" key="8">
    <source>
        <dbReference type="ARBA" id="ARBA00012016"/>
    </source>
</evidence>
<keyword evidence="11 20" id="KW-0808">Transferase</keyword>
<dbReference type="EMBL" id="VUNE01000002">
    <property type="protein sequence ID" value="MST62319.1"/>
    <property type="molecule type" value="Genomic_DNA"/>
</dbReference>
<organism evidence="20 21">
    <name type="scientific">Peptostreptococcus porci</name>
    <dbReference type="NCBI Taxonomy" id="2652282"/>
    <lineage>
        <taxon>Bacteria</taxon>
        <taxon>Bacillati</taxon>
        <taxon>Bacillota</taxon>
        <taxon>Clostridia</taxon>
        <taxon>Peptostreptococcales</taxon>
        <taxon>Peptostreptococcaceae</taxon>
        <taxon>Peptostreptococcus</taxon>
    </lineage>
</organism>
<dbReference type="PANTHER" id="PTHR34848:SF1">
    <property type="entry name" value="BIFUNCTIONAL ADENOSYLCOBALAMIN BIOSYNTHESIS PROTEIN COBU"/>
    <property type="match status" value="1"/>
</dbReference>
<proteinExistence type="inferred from homology"/>
<comment type="catalytic activity">
    <reaction evidence="3">
        <text>adenosylcob(III)inamide + GTP = adenosylcob(III)inamide phosphate + GDP + H(+)</text>
        <dbReference type="Rhea" id="RHEA:15765"/>
        <dbReference type="ChEBI" id="CHEBI:2480"/>
        <dbReference type="ChEBI" id="CHEBI:15378"/>
        <dbReference type="ChEBI" id="CHEBI:37565"/>
        <dbReference type="ChEBI" id="CHEBI:58189"/>
        <dbReference type="ChEBI" id="CHEBI:58502"/>
        <dbReference type="EC" id="2.7.1.156"/>
    </reaction>
</comment>
<evidence type="ECO:0000256" key="18">
    <source>
        <dbReference type="PIRSR" id="PIRSR006135-1"/>
    </source>
</evidence>
<keyword evidence="15 19" id="KW-0342">GTP-binding</keyword>
<dbReference type="EC" id="2.7.1.156" evidence="8"/>
<keyword evidence="14" id="KW-0067">ATP-binding</keyword>
<dbReference type="EC" id="2.7.7.62" evidence="9"/>
<evidence type="ECO:0000256" key="12">
    <source>
        <dbReference type="ARBA" id="ARBA00022741"/>
    </source>
</evidence>
<keyword evidence="10" id="KW-0169">Cobalamin biosynthesis</keyword>
<comment type="catalytic activity">
    <reaction evidence="1">
        <text>adenosylcob(III)inamide + ATP = adenosylcob(III)inamide phosphate + ADP + H(+)</text>
        <dbReference type="Rhea" id="RHEA:15769"/>
        <dbReference type="ChEBI" id="CHEBI:2480"/>
        <dbReference type="ChEBI" id="CHEBI:15378"/>
        <dbReference type="ChEBI" id="CHEBI:30616"/>
        <dbReference type="ChEBI" id="CHEBI:58502"/>
        <dbReference type="ChEBI" id="CHEBI:456216"/>
        <dbReference type="EC" id="2.7.1.156"/>
    </reaction>
</comment>
<dbReference type="InterPro" id="IPR027417">
    <property type="entry name" value="P-loop_NTPase"/>
</dbReference>
<comment type="similarity">
    <text evidence="7">Belongs to the CobU/CobP family.</text>
</comment>
<feature type="active site" description="GMP-histidine intermediate" evidence="18">
    <location>
        <position position="53"/>
    </location>
</feature>
<dbReference type="AlphaFoldDB" id="A0A6N7XGI6"/>
<dbReference type="SUPFAM" id="SSF52540">
    <property type="entry name" value="P-loop containing nucleoside triphosphate hydrolases"/>
    <property type="match status" value="1"/>
</dbReference>
<evidence type="ECO:0000256" key="4">
    <source>
        <dbReference type="ARBA" id="ARBA00003889"/>
    </source>
</evidence>
<protein>
    <recommendedName>
        <fullName evidence="16">Adenosylcobinamide kinase</fullName>
        <ecNumber evidence="8">2.7.1.156</ecNumber>
        <ecNumber evidence="9">2.7.7.62</ecNumber>
    </recommendedName>
    <alternativeName>
        <fullName evidence="17">Adenosylcobinamide-phosphate guanylyltransferase</fullName>
    </alternativeName>
</protein>
<evidence type="ECO:0000313" key="20">
    <source>
        <dbReference type="EMBL" id="MST62319.1"/>
    </source>
</evidence>
<comment type="catalytic activity">
    <reaction evidence="2">
        <text>adenosylcob(III)inamide phosphate + GTP + H(+) = adenosylcob(III)inamide-GDP + diphosphate</text>
        <dbReference type="Rhea" id="RHEA:22712"/>
        <dbReference type="ChEBI" id="CHEBI:15378"/>
        <dbReference type="ChEBI" id="CHEBI:33019"/>
        <dbReference type="ChEBI" id="CHEBI:37565"/>
        <dbReference type="ChEBI" id="CHEBI:58502"/>
        <dbReference type="ChEBI" id="CHEBI:60487"/>
        <dbReference type="EC" id="2.7.7.62"/>
    </reaction>
</comment>